<protein>
    <submittedName>
        <fullName evidence="1">Jg27245 protein</fullName>
    </submittedName>
</protein>
<keyword evidence="2" id="KW-1185">Reference proteome</keyword>
<evidence type="ECO:0000313" key="1">
    <source>
        <dbReference type="EMBL" id="CAH2240849.1"/>
    </source>
</evidence>
<comment type="caution">
    <text evidence="1">The sequence shown here is derived from an EMBL/GenBank/DDBJ whole genome shotgun (WGS) entry which is preliminary data.</text>
</comment>
<name>A0A8S4RT68_9NEOP</name>
<proteinExistence type="predicted"/>
<evidence type="ECO:0000313" key="2">
    <source>
        <dbReference type="Proteomes" id="UP000838756"/>
    </source>
</evidence>
<dbReference type="OrthoDB" id="7490098at2759"/>
<gene>
    <name evidence="1" type="primary">jg27245</name>
    <name evidence="1" type="ORF">PAEG_LOCUS17334</name>
</gene>
<organism evidence="1 2">
    <name type="scientific">Pararge aegeria aegeria</name>
    <dbReference type="NCBI Taxonomy" id="348720"/>
    <lineage>
        <taxon>Eukaryota</taxon>
        <taxon>Metazoa</taxon>
        <taxon>Ecdysozoa</taxon>
        <taxon>Arthropoda</taxon>
        <taxon>Hexapoda</taxon>
        <taxon>Insecta</taxon>
        <taxon>Pterygota</taxon>
        <taxon>Neoptera</taxon>
        <taxon>Endopterygota</taxon>
        <taxon>Lepidoptera</taxon>
        <taxon>Glossata</taxon>
        <taxon>Ditrysia</taxon>
        <taxon>Papilionoidea</taxon>
        <taxon>Nymphalidae</taxon>
        <taxon>Satyrinae</taxon>
        <taxon>Satyrini</taxon>
        <taxon>Parargina</taxon>
        <taxon>Pararge</taxon>
    </lineage>
</organism>
<dbReference type="AlphaFoldDB" id="A0A8S4RT68"/>
<dbReference type="Proteomes" id="UP000838756">
    <property type="component" value="Unassembled WGS sequence"/>
</dbReference>
<dbReference type="EMBL" id="CAKXAJ010025555">
    <property type="protein sequence ID" value="CAH2240849.1"/>
    <property type="molecule type" value="Genomic_DNA"/>
</dbReference>
<reference evidence="1" key="1">
    <citation type="submission" date="2022-03" db="EMBL/GenBank/DDBJ databases">
        <authorList>
            <person name="Lindestad O."/>
        </authorList>
    </citation>
    <scope>NUCLEOTIDE SEQUENCE</scope>
</reference>
<sequence length="108" mass="11736">MHSIDGVPSNVKHRRPHLTFPFIRCLLTIYRAVARSEGAAGCPSAAVSYVRPRPAHAASLRAPFRTCTRALAPSLPAAPAAPKPRIHLDPFNPCLSRRRISVSYACPV</sequence>
<accession>A0A8S4RT68</accession>